<keyword evidence="6 11" id="KW-0472">Membrane</keyword>
<evidence type="ECO:0000313" key="15">
    <source>
        <dbReference type="Proteomes" id="UP000618051"/>
    </source>
</evidence>
<proteinExistence type="inferred from homology"/>
<keyword evidence="9 11" id="KW-0012">Acyltransferase</keyword>
<feature type="non-terminal residue" evidence="13">
    <location>
        <position position="1"/>
    </location>
</feature>
<dbReference type="EMBL" id="JADDUC020000023">
    <property type="protein sequence ID" value="KAI1232096.1"/>
    <property type="molecule type" value="Genomic_DNA"/>
</dbReference>
<evidence type="ECO:0000256" key="3">
    <source>
        <dbReference type="ARBA" id="ARBA00022679"/>
    </source>
</evidence>
<dbReference type="EMBL" id="JADDUC010000036">
    <property type="protein sequence ID" value="KAG0122478.1"/>
    <property type="molecule type" value="Genomic_DNA"/>
</dbReference>
<organism evidence="13">
    <name type="scientific">Lamprotornis superbus</name>
    <dbReference type="NCBI Taxonomy" id="245042"/>
    <lineage>
        <taxon>Eukaryota</taxon>
        <taxon>Metazoa</taxon>
        <taxon>Chordata</taxon>
        <taxon>Craniata</taxon>
        <taxon>Vertebrata</taxon>
        <taxon>Euteleostomi</taxon>
        <taxon>Archelosauria</taxon>
        <taxon>Archosauria</taxon>
        <taxon>Dinosauria</taxon>
        <taxon>Saurischia</taxon>
        <taxon>Theropoda</taxon>
        <taxon>Coelurosauria</taxon>
        <taxon>Aves</taxon>
        <taxon>Neognathae</taxon>
        <taxon>Neoaves</taxon>
        <taxon>Telluraves</taxon>
        <taxon>Australaves</taxon>
        <taxon>Passeriformes</taxon>
        <taxon>Sturnidae</taxon>
        <taxon>Lamprotornis</taxon>
    </lineage>
</organism>
<evidence type="ECO:0000256" key="11">
    <source>
        <dbReference type="RuleBase" id="RU079119"/>
    </source>
</evidence>
<keyword evidence="15" id="KW-1185">Reference proteome</keyword>
<feature type="transmembrane region" description="Helical" evidence="11">
    <location>
        <begin position="40"/>
        <end position="58"/>
    </location>
</feature>
<evidence type="ECO:0000313" key="13">
    <source>
        <dbReference type="EMBL" id="KAG0122478.1"/>
    </source>
</evidence>
<evidence type="ECO:0000256" key="4">
    <source>
        <dbReference type="ARBA" id="ARBA00022692"/>
    </source>
</evidence>
<dbReference type="Pfam" id="PF01529">
    <property type="entry name" value="DHHC"/>
    <property type="match status" value="1"/>
</dbReference>
<evidence type="ECO:0000259" key="12">
    <source>
        <dbReference type="Pfam" id="PF01529"/>
    </source>
</evidence>
<dbReference type="GO" id="GO:0019706">
    <property type="term" value="F:protein-cysteine S-palmitoyltransferase activity"/>
    <property type="evidence" value="ECO:0007669"/>
    <property type="project" value="UniProtKB-EC"/>
</dbReference>
<comment type="similarity">
    <text evidence="2 11">Belongs to the DHHC palmitoyltransferase family.</text>
</comment>
<keyword evidence="4 11" id="KW-0812">Transmembrane</keyword>
<keyword evidence="3 11" id="KW-0808">Transferase</keyword>
<evidence type="ECO:0000256" key="10">
    <source>
        <dbReference type="ARBA" id="ARBA00047790"/>
    </source>
</evidence>
<keyword evidence="8" id="KW-0449">Lipoprotein</keyword>
<comment type="domain">
    <text evidence="11">The DHHC domain is required for palmitoyltransferase activity.</text>
</comment>
<reference evidence="13" key="1">
    <citation type="submission" date="2020-10" db="EMBL/GenBank/DDBJ databases">
        <title>Feather gene expression reveals the developmental basis of iridescence in African starlings.</title>
        <authorList>
            <person name="Rubenstein D.R."/>
        </authorList>
    </citation>
    <scope>NUCLEOTIDE SEQUENCE</scope>
    <source>
        <strain evidence="13">SS15</strain>
        <tissue evidence="13">Liver</tissue>
    </source>
</reference>
<dbReference type="OrthoDB" id="331948at2759"/>
<accession>A0A835TY14</accession>
<evidence type="ECO:0000256" key="2">
    <source>
        <dbReference type="ARBA" id="ARBA00008574"/>
    </source>
</evidence>
<dbReference type="GO" id="GO:0005783">
    <property type="term" value="C:endoplasmic reticulum"/>
    <property type="evidence" value="ECO:0007669"/>
    <property type="project" value="TreeGrafter"/>
</dbReference>
<comment type="caution">
    <text evidence="13">The sequence shown here is derived from an EMBL/GenBank/DDBJ whole genome shotgun (WGS) entry which is preliminary data.</text>
</comment>
<dbReference type="PROSITE" id="PS50216">
    <property type="entry name" value="DHHC"/>
    <property type="match status" value="1"/>
</dbReference>
<name>A0A835TY14_9PASS</name>
<reference evidence="14" key="3">
    <citation type="submission" date="2022-01" db="EMBL/GenBank/DDBJ databases">
        <authorList>
            <person name="Rubenstein D.R."/>
        </authorList>
    </citation>
    <scope>NUCLEOTIDE SEQUENCE</scope>
    <source>
        <strain evidence="14">SS15</strain>
        <tissue evidence="14">Liver</tissue>
    </source>
</reference>
<evidence type="ECO:0000256" key="7">
    <source>
        <dbReference type="ARBA" id="ARBA00023139"/>
    </source>
</evidence>
<dbReference type="InterPro" id="IPR039859">
    <property type="entry name" value="PFA4/ZDH16/20/ERF2-like"/>
</dbReference>
<dbReference type="PANTHER" id="PTHR22883">
    <property type="entry name" value="ZINC FINGER DHHC DOMAIN CONTAINING PROTEIN"/>
    <property type="match status" value="1"/>
</dbReference>
<evidence type="ECO:0000256" key="1">
    <source>
        <dbReference type="ARBA" id="ARBA00004127"/>
    </source>
</evidence>
<sequence length="409" mass="47688">IRDPFAEAREKNPGRFRRSWCSVVSGYLSDLQKQEERGELLQPLIFVLLVLCSILLYFKVSLMDPGFVKPEEEVKEGEDKGQGVVIPQIPGDIKLRRCGYCLVKQPMRAKHCQLCQHCVRRYDHHCPWLENCVGERNHPLFIVYLSVQLVVLLWGGHVAWSGLYFEQSREWLQHNIFLLVSFFLIFIFTIVVLLLLVSHLYLISCNTTTWEFMSHHRISYLRHSELENPFDQGIILNLWRFFCSRHLTAWENIYFHKNIVQKDVGTPRQSPTVTTTALLHSVLLYYLPKVATAQHSNAVKILELHCPFPAEKQRRDNTQEMHEQDLAQPHLQMVIASAWSQKFAILYPTPPQDLQHIFRPLRYSSFNAQVMPQLLDPQLQSTDGGPHPHWPFGRDDAHVRELHASHIHV</sequence>
<evidence type="ECO:0000256" key="6">
    <source>
        <dbReference type="ARBA" id="ARBA00023136"/>
    </source>
</evidence>
<evidence type="ECO:0000256" key="5">
    <source>
        <dbReference type="ARBA" id="ARBA00022989"/>
    </source>
</evidence>
<feature type="domain" description="Palmitoyltransferase DHHC" evidence="12">
    <location>
        <begin position="96"/>
        <end position="215"/>
    </location>
</feature>
<dbReference type="Proteomes" id="UP000618051">
    <property type="component" value="Unassembled WGS sequence"/>
</dbReference>
<dbReference type="AlphaFoldDB" id="A0A835TY14"/>
<comment type="catalytic activity">
    <reaction evidence="10">
        <text>L-cysteinyl-[protein] + hexadecanoyl-CoA = S-hexadecanoyl-L-cysteinyl-[protein] + CoA</text>
        <dbReference type="Rhea" id="RHEA:36683"/>
        <dbReference type="Rhea" id="RHEA-COMP:10131"/>
        <dbReference type="Rhea" id="RHEA-COMP:11032"/>
        <dbReference type="ChEBI" id="CHEBI:29950"/>
        <dbReference type="ChEBI" id="CHEBI:57287"/>
        <dbReference type="ChEBI" id="CHEBI:57379"/>
        <dbReference type="ChEBI" id="CHEBI:74151"/>
        <dbReference type="EC" id="2.3.1.225"/>
    </reaction>
    <physiologicalReaction direction="left-to-right" evidence="10">
        <dbReference type="Rhea" id="RHEA:36684"/>
    </physiologicalReaction>
</comment>
<dbReference type="InterPro" id="IPR001594">
    <property type="entry name" value="Palmitoyltrfase_DHHC"/>
</dbReference>
<dbReference type="PANTHER" id="PTHR22883:SF301">
    <property type="entry name" value="PALMITOYLTRANSFERASE ZDHHC12"/>
    <property type="match status" value="1"/>
</dbReference>
<keyword evidence="7" id="KW-0564">Palmitate</keyword>
<protein>
    <recommendedName>
        <fullName evidence="11">Palmitoyltransferase</fullName>
        <ecNumber evidence="11">2.3.1.225</ecNumber>
    </recommendedName>
</protein>
<feature type="transmembrane region" description="Helical" evidence="11">
    <location>
        <begin position="141"/>
        <end position="165"/>
    </location>
</feature>
<feature type="transmembrane region" description="Helical" evidence="11">
    <location>
        <begin position="177"/>
        <end position="202"/>
    </location>
</feature>
<evidence type="ECO:0000256" key="8">
    <source>
        <dbReference type="ARBA" id="ARBA00023288"/>
    </source>
</evidence>
<reference evidence="14 15" key="2">
    <citation type="journal article" date="2021" name="J. Hered.">
        <title>Feather Gene Expression Elucidates the Developmental Basis of Plumage Iridescence in African Starlings.</title>
        <authorList>
            <person name="Rubenstein D.R."/>
            <person name="Corvelo A."/>
            <person name="MacManes M.D."/>
            <person name="Maia R."/>
            <person name="Narzisi G."/>
            <person name="Rousaki A."/>
            <person name="Vandenabeele P."/>
            <person name="Shawkey M.D."/>
            <person name="Solomon J."/>
        </authorList>
    </citation>
    <scope>NUCLEOTIDE SEQUENCE [LARGE SCALE GENOMIC DNA]</scope>
    <source>
        <strain evidence="14">SS15</strain>
    </source>
</reference>
<evidence type="ECO:0000313" key="14">
    <source>
        <dbReference type="EMBL" id="KAI1232096.1"/>
    </source>
</evidence>
<dbReference type="GO" id="GO:0005794">
    <property type="term" value="C:Golgi apparatus"/>
    <property type="evidence" value="ECO:0007669"/>
    <property type="project" value="TreeGrafter"/>
</dbReference>
<keyword evidence="5 11" id="KW-1133">Transmembrane helix</keyword>
<dbReference type="GO" id="GO:0006612">
    <property type="term" value="P:protein targeting to membrane"/>
    <property type="evidence" value="ECO:0007669"/>
    <property type="project" value="TreeGrafter"/>
</dbReference>
<dbReference type="EC" id="2.3.1.225" evidence="11"/>
<gene>
    <name evidence="14" type="ORF">IHE44_0007152</name>
    <name evidence="13" type="ORF">IHE44_009114</name>
</gene>
<evidence type="ECO:0000256" key="9">
    <source>
        <dbReference type="ARBA" id="ARBA00023315"/>
    </source>
</evidence>
<comment type="subcellular location">
    <subcellularLocation>
        <location evidence="1">Endomembrane system</location>
        <topology evidence="1">Multi-pass membrane protein</topology>
    </subcellularLocation>
</comment>